<feature type="domain" description="Calcineurin-like phosphoesterase" evidence="2">
    <location>
        <begin position="134"/>
        <end position="350"/>
    </location>
</feature>
<name>A0A7W7R2T6_KITKI</name>
<reference evidence="3 4" key="1">
    <citation type="submission" date="2020-08" db="EMBL/GenBank/DDBJ databases">
        <title>Sequencing the genomes of 1000 actinobacteria strains.</title>
        <authorList>
            <person name="Klenk H.-P."/>
        </authorList>
    </citation>
    <scope>NUCLEOTIDE SEQUENCE [LARGE SCALE GENOMIC DNA]</scope>
    <source>
        <strain evidence="3 4">DSM 41654</strain>
    </source>
</reference>
<comment type="caution">
    <text evidence="3">The sequence shown here is derived from an EMBL/GenBank/DDBJ whole genome shotgun (WGS) entry which is preliminary data.</text>
</comment>
<dbReference type="InterPro" id="IPR029052">
    <property type="entry name" value="Metallo-depent_PP-like"/>
</dbReference>
<dbReference type="SUPFAM" id="SSF56300">
    <property type="entry name" value="Metallo-dependent phosphatases"/>
    <property type="match status" value="1"/>
</dbReference>
<dbReference type="PANTHER" id="PTHR46546:SF4">
    <property type="entry name" value="SHEWANELLA-LIKE PROTEIN PHOSPHATASE 1"/>
    <property type="match status" value="1"/>
</dbReference>
<dbReference type="AlphaFoldDB" id="A0A7W7R2T6"/>
<keyword evidence="4" id="KW-1185">Reference proteome</keyword>
<evidence type="ECO:0000313" key="3">
    <source>
        <dbReference type="EMBL" id="MBB4924382.1"/>
    </source>
</evidence>
<dbReference type="InterPro" id="IPR006186">
    <property type="entry name" value="Ser/Thr-sp_prot-phosphatase"/>
</dbReference>
<dbReference type="PANTHER" id="PTHR46546">
    <property type="entry name" value="SHEWANELLA-LIKE PROTEIN PHOSPHATASE 1"/>
    <property type="match status" value="1"/>
</dbReference>
<feature type="region of interest" description="Disordered" evidence="1">
    <location>
        <begin position="1"/>
        <end position="60"/>
    </location>
</feature>
<dbReference type="Pfam" id="PF00149">
    <property type="entry name" value="Metallophos"/>
    <property type="match status" value="1"/>
</dbReference>
<dbReference type="PRINTS" id="PR00114">
    <property type="entry name" value="STPHPHTASE"/>
</dbReference>
<evidence type="ECO:0000256" key="1">
    <source>
        <dbReference type="SAM" id="MobiDB-lite"/>
    </source>
</evidence>
<evidence type="ECO:0000259" key="2">
    <source>
        <dbReference type="Pfam" id="PF00149"/>
    </source>
</evidence>
<accession>A0A7W7R2T6</accession>
<dbReference type="Proteomes" id="UP000540506">
    <property type="component" value="Unassembled WGS sequence"/>
</dbReference>
<proteinExistence type="predicted"/>
<gene>
    <name evidence="3" type="ORF">FHR34_003375</name>
</gene>
<feature type="region of interest" description="Disordered" evidence="1">
    <location>
        <begin position="91"/>
        <end position="120"/>
    </location>
</feature>
<sequence>MTPEDRFPGPELPQSGPHPQQDLDVLPYGSYFEPNPPSEYQNSPGEQSAGGPDATYSGYGGARYLEQHWPVSGHPIGQGPAYASFLAAERGGNQGQAPAQDDPPTIELGPPITEENPYATPYQPPPADPGPIGPLYVVGDVHGYLDELLAALHQQGLVDGEGHWSAGRSRVWFLGDFTDRGPDGIGVINLVMQLAAEAAAAGGYCRALMGNHELLFLGAHRYGDEPVQSTAGTASFRAAWLLNGGQQHDLERLEGHHISWLSRLPAIALEDGHLLLHSDTTAYLEFGDSIDEVNDAVHDLLADEGADEWWDAFRRFTKRFAFRGDGGPMAAGELLGTYGGHRVVHGHSPIPYLTGEANSDSGERPYVPGPYIYADELAVAMDGGVTMEGRLLVARLPVD</sequence>
<dbReference type="GO" id="GO:0016787">
    <property type="term" value="F:hydrolase activity"/>
    <property type="evidence" value="ECO:0007669"/>
    <property type="project" value="InterPro"/>
</dbReference>
<dbReference type="Gene3D" id="3.60.21.10">
    <property type="match status" value="1"/>
</dbReference>
<protein>
    <recommendedName>
        <fullName evidence="2">Calcineurin-like phosphoesterase domain-containing protein</fullName>
    </recommendedName>
</protein>
<dbReference type="InterPro" id="IPR004843">
    <property type="entry name" value="Calcineurin-like_PHP"/>
</dbReference>
<dbReference type="RefSeq" id="WP_184936339.1">
    <property type="nucleotide sequence ID" value="NZ_JACHJV010000001.1"/>
</dbReference>
<organism evidence="3 4">
    <name type="scientific">Kitasatospora kifunensis</name>
    <name type="common">Streptomyces kifunensis</name>
    <dbReference type="NCBI Taxonomy" id="58351"/>
    <lineage>
        <taxon>Bacteria</taxon>
        <taxon>Bacillati</taxon>
        <taxon>Actinomycetota</taxon>
        <taxon>Actinomycetes</taxon>
        <taxon>Kitasatosporales</taxon>
        <taxon>Streptomycetaceae</taxon>
        <taxon>Kitasatospora</taxon>
    </lineage>
</organism>
<evidence type="ECO:0000313" key="4">
    <source>
        <dbReference type="Proteomes" id="UP000540506"/>
    </source>
</evidence>
<dbReference type="EMBL" id="JACHJV010000001">
    <property type="protein sequence ID" value="MBB4924382.1"/>
    <property type="molecule type" value="Genomic_DNA"/>
</dbReference>